<dbReference type="STRING" id="487184.SAMN05216421_2882"/>
<dbReference type="AlphaFoldDB" id="A0A1H1XJH0"/>
<dbReference type="PANTHER" id="PTHR33337">
    <property type="entry name" value="GFA DOMAIN-CONTAINING PROTEIN"/>
    <property type="match status" value="1"/>
</dbReference>
<dbReference type="SUPFAM" id="SSF51316">
    <property type="entry name" value="Mss4-like"/>
    <property type="match status" value="1"/>
</dbReference>
<dbReference type="PANTHER" id="PTHR33337:SF40">
    <property type="entry name" value="CENP-V_GFA DOMAIN-CONTAINING PROTEIN-RELATED"/>
    <property type="match status" value="1"/>
</dbReference>
<dbReference type="Proteomes" id="UP000243207">
    <property type="component" value="Chromosome I"/>
</dbReference>
<evidence type="ECO:0000256" key="4">
    <source>
        <dbReference type="ARBA" id="ARBA00023239"/>
    </source>
</evidence>
<protein>
    <submittedName>
        <fullName evidence="6">Uncharacterized conserved protein</fullName>
    </submittedName>
</protein>
<evidence type="ECO:0000313" key="6">
    <source>
        <dbReference type="EMBL" id="SDT09445.1"/>
    </source>
</evidence>
<evidence type="ECO:0000256" key="2">
    <source>
        <dbReference type="ARBA" id="ARBA00022723"/>
    </source>
</evidence>
<evidence type="ECO:0000259" key="5">
    <source>
        <dbReference type="PROSITE" id="PS51891"/>
    </source>
</evidence>
<sequence length="132" mass="14224">MSHTGRCYCGAIRYELSGEPNVVALCHCSDCQRSAGAPAVSWAMFPEEALTVTQGEPKSINGSGGAVRSFCPDCGTGLFYYNAINLPGIVDVQTATLDAPESLAPQVQIQTAERQGWMKHLDQLPEFERFPG</sequence>
<keyword evidence="2" id="KW-0479">Metal-binding</keyword>
<reference evidence="7" key="1">
    <citation type="submission" date="2016-10" db="EMBL/GenBank/DDBJ databases">
        <authorList>
            <person name="Varghese N."/>
            <person name="Submissions S."/>
        </authorList>
    </citation>
    <scope>NUCLEOTIDE SEQUENCE [LARGE SCALE GENOMIC DNA]</scope>
    <source>
        <strain evidence="7">NRRL B-51270</strain>
    </source>
</reference>
<evidence type="ECO:0000256" key="3">
    <source>
        <dbReference type="ARBA" id="ARBA00022833"/>
    </source>
</evidence>
<dbReference type="Gene3D" id="3.90.1590.10">
    <property type="entry name" value="glutathione-dependent formaldehyde- activating enzyme (gfa)"/>
    <property type="match status" value="1"/>
</dbReference>
<keyword evidence="4" id="KW-0456">Lyase</keyword>
<organism evidence="6 7">
    <name type="scientific">Halopseudomonas xinjiangensis</name>
    <dbReference type="NCBI Taxonomy" id="487184"/>
    <lineage>
        <taxon>Bacteria</taxon>
        <taxon>Pseudomonadati</taxon>
        <taxon>Pseudomonadota</taxon>
        <taxon>Gammaproteobacteria</taxon>
        <taxon>Pseudomonadales</taxon>
        <taxon>Pseudomonadaceae</taxon>
        <taxon>Halopseudomonas</taxon>
    </lineage>
</organism>
<feature type="domain" description="CENP-V/GFA" evidence="5">
    <location>
        <begin position="3"/>
        <end position="118"/>
    </location>
</feature>
<dbReference type="Pfam" id="PF04828">
    <property type="entry name" value="GFA"/>
    <property type="match status" value="1"/>
</dbReference>
<name>A0A1H1XJH0_9GAMM</name>
<keyword evidence="3" id="KW-0862">Zinc</keyword>
<gene>
    <name evidence="6" type="ORF">SAMN05216421_2882</name>
</gene>
<dbReference type="GO" id="GO:0046872">
    <property type="term" value="F:metal ion binding"/>
    <property type="evidence" value="ECO:0007669"/>
    <property type="project" value="UniProtKB-KW"/>
</dbReference>
<keyword evidence="7" id="KW-1185">Reference proteome</keyword>
<evidence type="ECO:0000256" key="1">
    <source>
        <dbReference type="ARBA" id="ARBA00005495"/>
    </source>
</evidence>
<dbReference type="GO" id="GO:0016846">
    <property type="term" value="F:carbon-sulfur lyase activity"/>
    <property type="evidence" value="ECO:0007669"/>
    <property type="project" value="InterPro"/>
</dbReference>
<evidence type="ECO:0000313" key="7">
    <source>
        <dbReference type="Proteomes" id="UP000243207"/>
    </source>
</evidence>
<comment type="similarity">
    <text evidence="1">Belongs to the Gfa family.</text>
</comment>
<dbReference type="InterPro" id="IPR011057">
    <property type="entry name" value="Mss4-like_sf"/>
</dbReference>
<dbReference type="RefSeq" id="WP_093396099.1">
    <property type="nucleotide sequence ID" value="NZ_LT629736.1"/>
</dbReference>
<dbReference type="OrthoDB" id="7765631at2"/>
<dbReference type="PROSITE" id="PS51891">
    <property type="entry name" value="CENP_V_GFA"/>
    <property type="match status" value="1"/>
</dbReference>
<proteinExistence type="inferred from homology"/>
<accession>A0A1H1XJH0</accession>
<dbReference type="InterPro" id="IPR006913">
    <property type="entry name" value="CENP-V/GFA"/>
</dbReference>
<dbReference type="EMBL" id="LT629736">
    <property type="protein sequence ID" value="SDT09445.1"/>
    <property type="molecule type" value="Genomic_DNA"/>
</dbReference>